<proteinExistence type="predicted"/>
<organism evidence="10 11">
    <name type="scientific">Loigolactobacillus coryniformis subsp. coryniformis KCTC 3167 = DSM 20001</name>
    <dbReference type="NCBI Taxonomy" id="913848"/>
    <lineage>
        <taxon>Bacteria</taxon>
        <taxon>Bacillati</taxon>
        <taxon>Bacillota</taxon>
        <taxon>Bacilli</taxon>
        <taxon>Lactobacillales</taxon>
        <taxon>Lactobacillaceae</taxon>
        <taxon>Loigolactobacillus</taxon>
    </lineage>
</organism>
<evidence type="ECO:0000256" key="4">
    <source>
        <dbReference type="ARBA" id="ARBA00022840"/>
    </source>
</evidence>
<dbReference type="GO" id="GO:0140359">
    <property type="term" value="F:ABC-type transporter activity"/>
    <property type="evidence" value="ECO:0007669"/>
    <property type="project" value="InterPro"/>
</dbReference>
<evidence type="ECO:0000313" key="11">
    <source>
        <dbReference type="Proteomes" id="UP000051181"/>
    </source>
</evidence>
<dbReference type="eggNOG" id="COG4988">
    <property type="taxonomic scope" value="Bacteria"/>
</dbReference>
<dbReference type="SMART" id="SM00382">
    <property type="entry name" value="AAA"/>
    <property type="match status" value="1"/>
</dbReference>
<feature type="transmembrane region" description="Helical" evidence="7">
    <location>
        <begin position="236"/>
        <end position="264"/>
    </location>
</feature>
<comment type="caution">
    <text evidence="10">The sequence shown here is derived from an EMBL/GenBank/DDBJ whole genome shotgun (WGS) entry which is preliminary data.</text>
</comment>
<evidence type="ECO:0000256" key="5">
    <source>
        <dbReference type="ARBA" id="ARBA00022989"/>
    </source>
</evidence>
<dbReference type="GO" id="GO:0034040">
    <property type="term" value="F:ATPase-coupled lipid transmembrane transporter activity"/>
    <property type="evidence" value="ECO:0007669"/>
    <property type="project" value="TreeGrafter"/>
</dbReference>
<sequence length="576" mass="63909">MIDKRLLRLSGTKKVLLMLAGLTVLQAFMILFQGKFLAQAIVNSWRLKALVWLYQPMLFFFLALLGRHLLNWLKSHVLDRYASQASADLQQRLLTKLFHLGPSLVAKQGTGNMVTMALEGIDQVENYMTLILNKMLNMMLIPWILLIYIFTLDARSGWILLVVVPIVILFMIILGFAARDKADKQYAGYQQLANHFVDALRGLATLKLLGISEQYADNVYQVSESYRKRTMNVLRIAVLSTFALDFFTTLSIAIVAVFLGLALLNGQIPLFPALATLILAPEFFLPLRDFSSDYHATLDGKNAMQAVFAILELPQPQQRQLLTAAPAWTADSTLAFNKVDVSYPGSNEADLAAVSFSVHGYHKIGVIGESGSGKSTLINTLGGFLQPEKGEIKINGQVVPHLSQEQWQQNFVYLPQKPYLFHATIGENIAFYQPTASTAAIEQAAARAGLSDWLTTLPAGLATVIGEGARGVSGGQGQRIALARAFLDPQRRILLLDEPTAHLDIETEAALKETMMPLFADHLVFFATHRLHWMQQMDYVFVIQQGRLVEQGTPTQLQAQNGAYVSLMAQMRGEAL</sequence>
<feature type="transmembrane region" description="Helical" evidence="7">
    <location>
        <begin position="135"/>
        <end position="152"/>
    </location>
</feature>
<evidence type="ECO:0000259" key="9">
    <source>
        <dbReference type="PROSITE" id="PS50929"/>
    </source>
</evidence>
<accession>A0A0R1FA11</accession>
<evidence type="ECO:0000259" key="8">
    <source>
        <dbReference type="PROSITE" id="PS50893"/>
    </source>
</evidence>
<dbReference type="Gene3D" id="3.40.50.300">
    <property type="entry name" value="P-loop containing nucleotide triphosphate hydrolases"/>
    <property type="match status" value="1"/>
</dbReference>
<dbReference type="InterPro" id="IPR014216">
    <property type="entry name" value="ABC_transptr_CydD"/>
</dbReference>
<dbReference type="PANTHER" id="PTHR24221:SF614">
    <property type="entry name" value="GLUTATHIONE_L-CYSTEINE TRANSPORT SYSTEM ATP-BINDING_PERMEASE PROTEIN CYDC"/>
    <property type="match status" value="1"/>
</dbReference>
<dbReference type="GO" id="GO:0042883">
    <property type="term" value="P:cysteine transport"/>
    <property type="evidence" value="ECO:0007669"/>
    <property type="project" value="InterPro"/>
</dbReference>
<dbReference type="Gene3D" id="1.20.1560.10">
    <property type="entry name" value="ABC transporter type 1, transmembrane domain"/>
    <property type="match status" value="1"/>
</dbReference>
<feature type="transmembrane region" description="Helical" evidence="7">
    <location>
        <begin position="52"/>
        <end position="70"/>
    </location>
</feature>
<dbReference type="NCBIfam" id="TIGR02857">
    <property type="entry name" value="CydD"/>
    <property type="match status" value="1"/>
</dbReference>
<dbReference type="GeneID" id="65918092"/>
<dbReference type="Pfam" id="PF00005">
    <property type="entry name" value="ABC_tran"/>
    <property type="match status" value="1"/>
</dbReference>
<evidence type="ECO:0000256" key="6">
    <source>
        <dbReference type="ARBA" id="ARBA00023136"/>
    </source>
</evidence>
<dbReference type="GO" id="GO:0005524">
    <property type="term" value="F:ATP binding"/>
    <property type="evidence" value="ECO:0007669"/>
    <property type="project" value="UniProtKB-KW"/>
</dbReference>
<dbReference type="AlphaFoldDB" id="A0A0R1FA11"/>
<dbReference type="CDD" id="cd03228">
    <property type="entry name" value="ABCC_MRP_Like"/>
    <property type="match status" value="1"/>
</dbReference>
<evidence type="ECO:0000256" key="2">
    <source>
        <dbReference type="ARBA" id="ARBA00022692"/>
    </source>
</evidence>
<dbReference type="SUPFAM" id="SSF52540">
    <property type="entry name" value="P-loop containing nucleoside triphosphate hydrolases"/>
    <property type="match status" value="1"/>
</dbReference>
<dbReference type="InterPro" id="IPR003593">
    <property type="entry name" value="AAA+_ATPase"/>
</dbReference>
<reference evidence="10 11" key="1">
    <citation type="journal article" date="2015" name="Genome Announc.">
        <title>Expanding the biotechnology potential of lactobacilli through comparative genomics of 213 strains and associated genera.</title>
        <authorList>
            <person name="Sun Z."/>
            <person name="Harris H.M."/>
            <person name="McCann A."/>
            <person name="Guo C."/>
            <person name="Argimon S."/>
            <person name="Zhang W."/>
            <person name="Yang X."/>
            <person name="Jeffery I.B."/>
            <person name="Cooney J.C."/>
            <person name="Kagawa T.F."/>
            <person name="Liu W."/>
            <person name="Song Y."/>
            <person name="Salvetti E."/>
            <person name="Wrobel A."/>
            <person name="Rasinkangas P."/>
            <person name="Parkhill J."/>
            <person name="Rea M.C."/>
            <person name="O'Sullivan O."/>
            <person name="Ritari J."/>
            <person name="Douillard F.P."/>
            <person name="Paul Ross R."/>
            <person name="Yang R."/>
            <person name="Briner A.E."/>
            <person name="Felis G.E."/>
            <person name="de Vos W.M."/>
            <person name="Barrangou R."/>
            <person name="Klaenhammer T.R."/>
            <person name="Caufield P.W."/>
            <person name="Cui Y."/>
            <person name="Zhang H."/>
            <person name="O'Toole P.W."/>
        </authorList>
    </citation>
    <scope>NUCLEOTIDE SEQUENCE [LARGE SCALE GENOMIC DNA]</scope>
    <source>
        <strain evidence="10 11">DSM 20001</strain>
    </source>
</reference>
<feature type="domain" description="ABC transmembrane type-1" evidence="9">
    <location>
        <begin position="17"/>
        <end position="299"/>
    </location>
</feature>
<dbReference type="Pfam" id="PF00664">
    <property type="entry name" value="ABC_membrane"/>
    <property type="match status" value="1"/>
</dbReference>
<evidence type="ECO:0000256" key="7">
    <source>
        <dbReference type="SAM" id="Phobius"/>
    </source>
</evidence>
<dbReference type="InterPro" id="IPR003439">
    <property type="entry name" value="ABC_transporter-like_ATP-bd"/>
</dbReference>
<dbReference type="PANTHER" id="PTHR24221">
    <property type="entry name" value="ATP-BINDING CASSETTE SUB-FAMILY B"/>
    <property type="match status" value="1"/>
</dbReference>
<keyword evidence="3" id="KW-0547">Nucleotide-binding</keyword>
<evidence type="ECO:0000256" key="3">
    <source>
        <dbReference type="ARBA" id="ARBA00022741"/>
    </source>
</evidence>
<dbReference type="SUPFAM" id="SSF90123">
    <property type="entry name" value="ABC transporter transmembrane region"/>
    <property type="match status" value="1"/>
</dbReference>
<gene>
    <name evidence="10" type="ORF">FD22_GL000403</name>
</gene>
<feature type="transmembrane region" description="Helical" evidence="7">
    <location>
        <begin position="15"/>
        <end position="32"/>
    </location>
</feature>
<protein>
    <submittedName>
        <fullName evidence="10">Cysteine ABC transporter permease ATP-binding protein CydD</fullName>
    </submittedName>
</protein>
<keyword evidence="2 7" id="KW-0812">Transmembrane</keyword>
<dbReference type="PATRIC" id="fig|913848.6.peg.408"/>
<dbReference type="Proteomes" id="UP000051181">
    <property type="component" value="Unassembled WGS sequence"/>
</dbReference>
<keyword evidence="4 10" id="KW-0067">ATP-binding</keyword>
<dbReference type="PROSITE" id="PS50893">
    <property type="entry name" value="ABC_TRANSPORTER_2"/>
    <property type="match status" value="1"/>
</dbReference>
<dbReference type="EMBL" id="AZCN01000013">
    <property type="protein sequence ID" value="KRK18544.1"/>
    <property type="molecule type" value="Genomic_DNA"/>
</dbReference>
<dbReference type="GO" id="GO:0005886">
    <property type="term" value="C:plasma membrane"/>
    <property type="evidence" value="ECO:0007669"/>
    <property type="project" value="UniProtKB-SubCell"/>
</dbReference>
<dbReference type="InterPro" id="IPR039421">
    <property type="entry name" value="Type_1_exporter"/>
</dbReference>
<keyword evidence="5 7" id="KW-1133">Transmembrane helix</keyword>
<dbReference type="InterPro" id="IPR036640">
    <property type="entry name" value="ABC1_TM_sf"/>
</dbReference>
<dbReference type="RefSeq" id="WP_010010842.1">
    <property type="nucleotide sequence ID" value="NZ_AZCN01000013.1"/>
</dbReference>
<dbReference type="InterPro" id="IPR027417">
    <property type="entry name" value="P-loop_NTPase"/>
</dbReference>
<dbReference type="InterPro" id="IPR011527">
    <property type="entry name" value="ABC1_TM_dom"/>
</dbReference>
<dbReference type="PROSITE" id="PS50929">
    <property type="entry name" value="ABC_TM1F"/>
    <property type="match status" value="1"/>
</dbReference>
<name>A0A0R1FA11_9LACO</name>
<feature type="domain" description="ABC transporter" evidence="8">
    <location>
        <begin position="336"/>
        <end position="570"/>
    </location>
</feature>
<evidence type="ECO:0000256" key="1">
    <source>
        <dbReference type="ARBA" id="ARBA00004651"/>
    </source>
</evidence>
<dbReference type="CDD" id="cd18584">
    <property type="entry name" value="ABC_6TM_AarD_CydD"/>
    <property type="match status" value="1"/>
</dbReference>
<dbReference type="GO" id="GO:0016887">
    <property type="term" value="F:ATP hydrolysis activity"/>
    <property type="evidence" value="ECO:0007669"/>
    <property type="project" value="InterPro"/>
</dbReference>
<feature type="transmembrane region" description="Helical" evidence="7">
    <location>
        <begin position="158"/>
        <end position="178"/>
    </location>
</feature>
<comment type="subcellular location">
    <subcellularLocation>
        <location evidence="1">Cell membrane</location>
        <topology evidence="1">Multi-pass membrane protein</topology>
    </subcellularLocation>
</comment>
<evidence type="ECO:0000313" key="10">
    <source>
        <dbReference type="EMBL" id="KRK18544.1"/>
    </source>
</evidence>
<keyword evidence="6 7" id="KW-0472">Membrane</keyword>